<dbReference type="InterPro" id="IPR002575">
    <property type="entry name" value="Aminoglycoside_PTrfase"/>
</dbReference>
<dbReference type="OrthoDB" id="179763at2"/>
<dbReference type="InterPro" id="IPR011009">
    <property type="entry name" value="Kinase-like_dom_sf"/>
</dbReference>
<protein>
    <recommendedName>
        <fullName evidence="1">Aminoglycoside phosphotransferase domain-containing protein</fullName>
    </recommendedName>
</protein>
<dbReference type="GO" id="GO:0004305">
    <property type="term" value="F:ethanolamine kinase activity"/>
    <property type="evidence" value="ECO:0007669"/>
    <property type="project" value="TreeGrafter"/>
</dbReference>
<organism evidence="2 3">
    <name type="scientific">Aliidiomarina taiwanensis</name>
    <dbReference type="NCBI Taxonomy" id="946228"/>
    <lineage>
        <taxon>Bacteria</taxon>
        <taxon>Pseudomonadati</taxon>
        <taxon>Pseudomonadota</taxon>
        <taxon>Gammaproteobacteria</taxon>
        <taxon>Alteromonadales</taxon>
        <taxon>Idiomarinaceae</taxon>
        <taxon>Aliidiomarina</taxon>
    </lineage>
</organism>
<dbReference type="Proteomes" id="UP000286976">
    <property type="component" value="Unassembled WGS sequence"/>
</dbReference>
<proteinExistence type="predicted"/>
<comment type="caution">
    <text evidence="2">The sequence shown here is derived from an EMBL/GenBank/DDBJ whole genome shotgun (WGS) entry which is preliminary data.</text>
</comment>
<dbReference type="SUPFAM" id="SSF56112">
    <property type="entry name" value="Protein kinase-like (PK-like)"/>
    <property type="match status" value="1"/>
</dbReference>
<dbReference type="PANTHER" id="PTHR22603">
    <property type="entry name" value="CHOLINE/ETHANOALAMINE KINASE"/>
    <property type="match status" value="1"/>
</dbReference>
<dbReference type="EMBL" id="PIPQ01000005">
    <property type="protein sequence ID" value="RUO39792.1"/>
    <property type="molecule type" value="Genomic_DNA"/>
</dbReference>
<dbReference type="RefSeq" id="WP_126757664.1">
    <property type="nucleotide sequence ID" value="NZ_PIPQ01000005.1"/>
</dbReference>
<dbReference type="PANTHER" id="PTHR22603:SF66">
    <property type="entry name" value="ETHANOLAMINE KINASE"/>
    <property type="match status" value="1"/>
</dbReference>
<dbReference type="GO" id="GO:0006646">
    <property type="term" value="P:phosphatidylethanolamine biosynthetic process"/>
    <property type="evidence" value="ECO:0007669"/>
    <property type="project" value="TreeGrafter"/>
</dbReference>
<dbReference type="AlphaFoldDB" id="A0A432X0W6"/>
<keyword evidence="3" id="KW-1185">Reference proteome</keyword>
<reference evidence="2 3" key="1">
    <citation type="journal article" date="2011" name="Front. Microbiol.">
        <title>Genomic signatures of strain selection and enhancement in Bacillus atrophaeus var. globigii, a historical biowarfare simulant.</title>
        <authorList>
            <person name="Gibbons H.S."/>
            <person name="Broomall S.M."/>
            <person name="McNew L.A."/>
            <person name="Daligault H."/>
            <person name="Chapman C."/>
            <person name="Bruce D."/>
            <person name="Karavis M."/>
            <person name="Krepps M."/>
            <person name="McGregor P.A."/>
            <person name="Hong C."/>
            <person name="Park K.H."/>
            <person name="Akmal A."/>
            <person name="Feldman A."/>
            <person name="Lin J.S."/>
            <person name="Chang W.E."/>
            <person name="Higgs B.W."/>
            <person name="Demirev P."/>
            <person name="Lindquist J."/>
            <person name="Liem A."/>
            <person name="Fochler E."/>
            <person name="Read T.D."/>
            <person name="Tapia R."/>
            <person name="Johnson S."/>
            <person name="Bishop-Lilly K.A."/>
            <person name="Detter C."/>
            <person name="Han C."/>
            <person name="Sozhamannan S."/>
            <person name="Rosenzweig C.N."/>
            <person name="Skowronski E.W."/>
        </authorList>
    </citation>
    <scope>NUCLEOTIDE SEQUENCE [LARGE SCALE GENOMIC DNA]</scope>
    <source>
        <strain evidence="2 3">AIT1</strain>
    </source>
</reference>
<name>A0A432X0W6_9GAMM</name>
<evidence type="ECO:0000259" key="1">
    <source>
        <dbReference type="Pfam" id="PF01636"/>
    </source>
</evidence>
<evidence type="ECO:0000313" key="3">
    <source>
        <dbReference type="Proteomes" id="UP000286976"/>
    </source>
</evidence>
<feature type="domain" description="Aminoglycoside phosphotransferase" evidence="1">
    <location>
        <begin position="22"/>
        <end position="236"/>
    </location>
</feature>
<sequence>MQGFPWWCLEHLGEDAKWAVEDIGAHLSNRTWLVTEKKSCAMRAAAQKYLVKQLQHGEEFARSNKAVITLERYIAEKGLGPRVVFVSEDHSVIIYEHIEQPLAIALESQTARVEKLAEALARIHQLTPETNRIGVRQQLEQYCHALAYYNEQEAERLREDIASYHDLFAQCEQQPQVFCHNDLSMDHVFLTPDLKIIDWEYAGYSHPGMDLAMTVVMNDLYDEEIACLLDSYNERAEHRVLREELPDWIRVVALINRVWFKLQEAVTQEATADEENPVDELLA</sequence>
<evidence type="ECO:0000313" key="2">
    <source>
        <dbReference type="EMBL" id="RUO39792.1"/>
    </source>
</evidence>
<accession>A0A432X0W6</accession>
<gene>
    <name evidence="2" type="ORF">CWE15_08515</name>
</gene>
<dbReference type="Gene3D" id="3.90.1200.10">
    <property type="match status" value="1"/>
</dbReference>
<dbReference type="Pfam" id="PF01636">
    <property type="entry name" value="APH"/>
    <property type="match status" value="1"/>
</dbReference>
<dbReference type="GO" id="GO:0005737">
    <property type="term" value="C:cytoplasm"/>
    <property type="evidence" value="ECO:0007669"/>
    <property type="project" value="TreeGrafter"/>
</dbReference>